<keyword evidence="9" id="KW-1185">Reference proteome</keyword>
<accession>A0A024G1A7</accession>
<dbReference type="PANTHER" id="PTHR10953:SF162">
    <property type="entry name" value="SUMO-ACTIVATING ENZYME SUBUNIT 1"/>
    <property type="match status" value="1"/>
</dbReference>
<evidence type="ECO:0000256" key="6">
    <source>
        <dbReference type="ARBA" id="ARBA00044354"/>
    </source>
</evidence>
<evidence type="ECO:0000256" key="5">
    <source>
        <dbReference type="ARBA" id="ARBA00023242"/>
    </source>
</evidence>
<gene>
    <name evidence="8" type="ORF">BN9_011990</name>
</gene>
<dbReference type="GO" id="GO:0016925">
    <property type="term" value="P:protein sumoylation"/>
    <property type="evidence" value="ECO:0007669"/>
    <property type="project" value="TreeGrafter"/>
</dbReference>
<dbReference type="OrthoDB" id="10252231at2759"/>
<name>A0A024G1A7_9STRA</name>
<dbReference type="PRINTS" id="PR01849">
    <property type="entry name" value="UBIQUITINACT"/>
</dbReference>
<comment type="caution">
    <text evidence="8">The sequence shown here is derived from an EMBL/GenBank/DDBJ whole genome shotgun (WGS) entry which is preliminary data.</text>
</comment>
<evidence type="ECO:0000256" key="1">
    <source>
        <dbReference type="ARBA" id="ARBA00004123"/>
    </source>
</evidence>
<evidence type="ECO:0000259" key="7">
    <source>
        <dbReference type="Pfam" id="PF00899"/>
    </source>
</evidence>
<dbReference type="GO" id="GO:0005737">
    <property type="term" value="C:cytoplasm"/>
    <property type="evidence" value="ECO:0007669"/>
    <property type="project" value="TreeGrafter"/>
</dbReference>
<comment type="similarity">
    <text evidence="3">Belongs to the ubiquitin-activating E1 family.</text>
</comment>
<dbReference type="AlphaFoldDB" id="A0A024G1A7"/>
<dbReference type="SUPFAM" id="SSF69572">
    <property type="entry name" value="Activating enzymes of the ubiquitin-like proteins"/>
    <property type="match status" value="1"/>
</dbReference>
<dbReference type="Proteomes" id="UP000053237">
    <property type="component" value="Unassembled WGS sequence"/>
</dbReference>
<dbReference type="GO" id="GO:0019948">
    <property type="term" value="F:SUMO activating enzyme activity"/>
    <property type="evidence" value="ECO:0007669"/>
    <property type="project" value="TreeGrafter"/>
</dbReference>
<proteinExistence type="inferred from homology"/>
<evidence type="ECO:0000256" key="3">
    <source>
        <dbReference type="ARBA" id="ARBA00005673"/>
    </source>
</evidence>
<dbReference type="FunCoup" id="A0A024G1A7">
    <property type="interactions" value="692"/>
</dbReference>
<dbReference type="InterPro" id="IPR000011">
    <property type="entry name" value="UBQ/SUMO-activ_enz_E1-like"/>
</dbReference>
<evidence type="ECO:0000313" key="9">
    <source>
        <dbReference type="Proteomes" id="UP000053237"/>
    </source>
</evidence>
<dbReference type="Gene3D" id="3.40.50.720">
    <property type="entry name" value="NAD(P)-binding Rossmann-like Domain"/>
    <property type="match status" value="1"/>
</dbReference>
<organism evidence="8 9">
    <name type="scientific">Albugo candida</name>
    <dbReference type="NCBI Taxonomy" id="65357"/>
    <lineage>
        <taxon>Eukaryota</taxon>
        <taxon>Sar</taxon>
        <taxon>Stramenopiles</taxon>
        <taxon>Oomycota</taxon>
        <taxon>Peronosporomycetes</taxon>
        <taxon>Albuginales</taxon>
        <taxon>Albuginaceae</taxon>
        <taxon>Albugo</taxon>
    </lineage>
</organism>
<protein>
    <recommendedName>
        <fullName evidence="6">Ubiquitin-like 1-activating enzyme E1A</fullName>
    </recommendedName>
</protein>
<feature type="domain" description="THIF-type NAD/FAD binding fold" evidence="7">
    <location>
        <begin position="11"/>
        <end position="310"/>
    </location>
</feature>
<dbReference type="Pfam" id="PF00899">
    <property type="entry name" value="ThiF"/>
    <property type="match status" value="1"/>
</dbReference>
<comment type="subcellular location">
    <subcellularLocation>
        <location evidence="1">Nucleus</location>
    </subcellularLocation>
</comment>
<dbReference type="InterPro" id="IPR035985">
    <property type="entry name" value="Ubiquitin-activating_enz"/>
</dbReference>
<dbReference type="PANTHER" id="PTHR10953">
    <property type="entry name" value="UBIQUITIN-ACTIVATING ENZYME E1"/>
    <property type="match status" value="1"/>
</dbReference>
<sequence>MTLSAVEAAVYDRQMRLWGVEAQQRLQRAQVLICGMSVLGSEMSKNLVLSGINVTLQDDQEVSSDCIESQFLFSAGNLGQNRAVAALPKVKELNPLVNVRAETRALEELDDSYFTEYSIVVVQSRLDVICRASEIAFLALDTSGFYASMFLDLGSDFTFRRQVSTKLADKIDEKKGWSHPCHISYPSFAQVVSTRWNSLLNHKKRGPPTPITHIRFQLLHAFQVSKAIRCGAFIPRSLVEEFVAFSQRELVENGLEKDFFSTAELSALCNTSGVKLVPVCAIMAGIAGREIVKIISQQDEPIRNIFLFDGSTGLVACIGTSHTHAMTRPEDTMGNDRNFVVNSIL</sequence>
<keyword evidence="4" id="KW-0833">Ubl conjugation pathway</keyword>
<dbReference type="InterPro" id="IPR045886">
    <property type="entry name" value="ThiF/MoeB/HesA"/>
</dbReference>
<reference evidence="8 9" key="1">
    <citation type="submission" date="2012-05" db="EMBL/GenBank/DDBJ databases">
        <title>Recombination and specialization in a pathogen metapopulation.</title>
        <authorList>
            <person name="Gardiner A."/>
            <person name="Kemen E."/>
            <person name="Schultz-Larsen T."/>
            <person name="MacLean D."/>
            <person name="Van Oosterhout C."/>
            <person name="Jones J.D.G."/>
        </authorList>
    </citation>
    <scope>NUCLEOTIDE SEQUENCE [LARGE SCALE GENOMIC DNA]</scope>
    <source>
        <strain evidence="8 9">Ac Nc2</strain>
    </source>
</reference>
<keyword evidence="5" id="KW-0539">Nucleus</keyword>
<dbReference type="GO" id="GO:0031510">
    <property type="term" value="C:SUMO activating enzyme complex"/>
    <property type="evidence" value="ECO:0007669"/>
    <property type="project" value="TreeGrafter"/>
</dbReference>
<comment type="pathway">
    <text evidence="2">Protein modification; protein sumoylation.</text>
</comment>
<dbReference type="EMBL" id="CAIX01000008">
    <property type="protein sequence ID" value="CCI40415.1"/>
    <property type="molecule type" value="Genomic_DNA"/>
</dbReference>
<evidence type="ECO:0000313" key="8">
    <source>
        <dbReference type="EMBL" id="CCI40415.1"/>
    </source>
</evidence>
<evidence type="ECO:0000256" key="4">
    <source>
        <dbReference type="ARBA" id="ARBA00022786"/>
    </source>
</evidence>
<evidence type="ECO:0000256" key="2">
    <source>
        <dbReference type="ARBA" id="ARBA00004718"/>
    </source>
</evidence>
<dbReference type="InParanoid" id="A0A024G1A7"/>
<dbReference type="STRING" id="65357.A0A024G1A7"/>
<dbReference type="InterPro" id="IPR000594">
    <property type="entry name" value="ThiF_NAD_FAD-bd"/>
</dbReference>